<accession>A0A816JBU0</accession>
<dbReference type="Proteomes" id="UP001295469">
    <property type="component" value="Chromosome C04"/>
</dbReference>
<dbReference type="EMBL" id="HG994368">
    <property type="protein sequence ID" value="CAF1810661.1"/>
    <property type="molecule type" value="Genomic_DNA"/>
</dbReference>
<dbReference type="SUPFAM" id="SSF53383">
    <property type="entry name" value="PLP-dependent transferases"/>
    <property type="match status" value="1"/>
</dbReference>
<evidence type="ECO:0000256" key="4">
    <source>
        <dbReference type="SAM" id="MobiDB-lite"/>
    </source>
</evidence>
<dbReference type="PROSITE" id="PS00600">
    <property type="entry name" value="AA_TRANSFER_CLASS_3"/>
    <property type="match status" value="1"/>
</dbReference>
<evidence type="ECO:0000256" key="1">
    <source>
        <dbReference type="ARBA" id="ARBA00008954"/>
    </source>
</evidence>
<organism evidence="5">
    <name type="scientific">Brassica napus</name>
    <name type="common">Rape</name>
    <dbReference type="NCBI Taxonomy" id="3708"/>
    <lineage>
        <taxon>Eukaryota</taxon>
        <taxon>Viridiplantae</taxon>
        <taxon>Streptophyta</taxon>
        <taxon>Embryophyta</taxon>
        <taxon>Tracheophyta</taxon>
        <taxon>Spermatophyta</taxon>
        <taxon>Magnoliopsida</taxon>
        <taxon>eudicotyledons</taxon>
        <taxon>Gunneridae</taxon>
        <taxon>Pentapetalae</taxon>
        <taxon>rosids</taxon>
        <taxon>malvids</taxon>
        <taxon>Brassicales</taxon>
        <taxon>Brassicaceae</taxon>
        <taxon>Brassiceae</taxon>
        <taxon>Brassica</taxon>
    </lineage>
</organism>
<dbReference type="PANTHER" id="PTHR45688:SF12">
    <property type="entry name" value="(RAPE) HYPOTHETICAL PROTEIN"/>
    <property type="match status" value="1"/>
</dbReference>
<dbReference type="Pfam" id="PF00202">
    <property type="entry name" value="Aminotran_3"/>
    <property type="match status" value="2"/>
</dbReference>
<feature type="compositionally biased region" description="Basic residues" evidence="4">
    <location>
        <begin position="1"/>
        <end position="10"/>
    </location>
</feature>
<name>A0A816JBU0_BRANA</name>
<protein>
    <submittedName>
        <fullName evidence="5">(rape) hypothetical protein</fullName>
    </submittedName>
</protein>
<proteinExistence type="inferred from homology"/>
<feature type="region of interest" description="Disordered" evidence="4">
    <location>
        <begin position="1"/>
        <end position="20"/>
    </location>
</feature>
<evidence type="ECO:0000256" key="2">
    <source>
        <dbReference type="ARBA" id="ARBA00022898"/>
    </source>
</evidence>
<evidence type="ECO:0000256" key="3">
    <source>
        <dbReference type="RuleBase" id="RU003560"/>
    </source>
</evidence>
<gene>
    <name evidence="5" type="ORF">DARMORV10_C04P09180.1</name>
</gene>
<dbReference type="GO" id="GO:0030170">
    <property type="term" value="F:pyridoxal phosphate binding"/>
    <property type="evidence" value="ECO:0007669"/>
    <property type="project" value="InterPro"/>
</dbReference>
<reference evidence="5" key="1">
    <citation type="submission" date="2021-01" db="EMBL/GenBank/DDBJ databases">
        <authorList>
            <consortium name="Genoscope - CEA"/>
            <person name="William W."/>
        </authorList>
    </citation>
    <scope>NUCLEOTIDE SEQUENCE</scope>
</reference>
<evidence type="ECO:0000313" key="5">
    <source>
        <dbReference type="EMBL" id="CAF1810661.1"/>
    </source>
</evidence>
<dbReference type="PANTHER" id="PTHR45688">
    <property type="match status" value="1"/>
</dbReference>
<feature type="non-terminal residue" evidence="5">
    <location>
        <position position="392"/>
    </location>
</feature>
<dbReference type="InterPro" id="IPR005814">
    <property type="entry name" value="Aminotrans_3"/>
</dbReference>
<dbReference type="InterPro" id="IPR015421">
    <property type="entry name" value="PyrdxlP-dep_Trfase_major"/>
</dbReference>
<dbReference type="InterPro" id="IPR015424">
    <property type="entry name" value="PyrdxlP-dep_Trfase"/>
</dbReference>
<dbReference type="Gene3D" id="3.90.1150.10">
    <property type="entry name" value="Aspartate Aminotransferase, domain 1"/>
    <property type="match status" value="2"/>
</dbReference>
<keyword evidence="2 3" id="KW-0663">Pyridoxal phosphate</keyword>
<dbReference type="InterPro" id="IPR015422">
    <property type="entry name" value="PyrdxlP-dep_Trfase_small"/>
</dbReference>
<comment type="similarity">
    <text evidence="1 3">Belongs to the class-III pyridoxal-phosphate-dependent aminotransferase family.</text>
</comment>
<dbReference type="AlphaFoldDB" id="A0A816JBU0"/>
<dbReference type="InterPro" id="IPR049704">
    <property type="entry name" value="Aminotrans_3_PPA_site"/>
</dbReference>
<dbReference type="CDD" id="cd00610">
    <property type="entry name" value="OAT_like"/>
    <property type="match status" value="1"/>
</dbReference>
<dbReference type="Gene3D" id="3.40.640.10">
    <property type="entry name" value="Type I PLP-dependent aspartate aminotransferase-like (Major domain)"/>
    <property type="match status" value="2"/>
</dbReference>
<sequence>CRDSRRKVRSKTSPFPSCDDASRRRLRRQWLLTDEFLGRLPPFEYIPPPYTGPSADVILNQRKEFLSSYTSCLYKKPLNIVDGKMQYLFDESGRRYLDAFAGIAVVNCGHCHPDVVKPVIDQIKRLQHPTTLYLNHAIADFSEALASKLPGDLKVVFFTNSGTEANELALMMAKLYTGYQDIVSIRNGYHGNAAGTMGATGQSMWKFNVVQGVGGIVELAPGYLSAAYDIVKKAGGLFIADEVQSGFARTGDFWGFEAHNVVPDIVTMAKKAKVGNGFPLGAVVTTPEIARVLTRRCYFNTFGGNAVATTAVIGDVRGRGLMLGVELVSDHKLKTPATAETLHIMDQMKELGVLVGKGGFFGNVFRITPPLCFTKDDADYLVEAMDYSVSKM</sequence>
<dbReference type="GO" id="GO:0008483">
    <property type="term" value="F:transaminase activity"/>
    <property type="evidence" value="ECO:0007669"/>
    <property type="project" value="InterPro"/>
</dbReference>